<name>A0A0M1P408_9BACL</name>
<organism evidence="1 2">
    <name type="scientific">Paenibacillus solani</name>
    <dbReference type="NCBI Taxonomy" id="1705565"/>
    <lineage>
        <taxon>Bacteria</taxon>
        <taxon>Bacillati</taxon>
        <taxon>Bacillota</taxon>
        <taxon>Bacilli</taxon>
        <taxon>Bacillales</taxon>
        <taxon>Paenibacillaceae</taxon>
        <taxon>Paenibacillus</taxon>
    </lineage>
</organism>
<keyword evidence="2" id="KW-1185">Reference proteome</keyword>
<dbReference type="Proteomes" id="UP000036932">
    <property type="component" value="Unassembled WGS sequence"/>
</dbReference>
<sequence length="77" mass="9005">MSFRLAVISNDYQDGWGKVRTDMSKTYMPQAISFFLSLGTYSNLKHPLEIRQISKLQAMILQYKMGHWLTDGRTNFK</sequence>
<evidence type="ECO:0000313" key="1">
    <source>
        <dbReference type="EMBL" id="KOR89218.1"/>
    </source>
</evidence>
<proteinExistence type="predicted"/>
<evidence type="ECO:0000313" key="2">
    <source>
        <dbReference type="Proteomes" id="UP000036932"/>
    </source>
</evidence>
<accession>A0A0M1P408</accession>
<reference evidence="2" key="1">
    <citation type="submission" date="2015-08" db="EMBL/GenBank/DDBJ databases">
        <title>Genome sequencing project for genomic taxonomy and phylogenomics of Bacillus-like bacteria.</title>
        <authorList>
            <person name="Liu B."/>
            <person name="Wang J."/>
            <person name="Zhu Y."/>
            <person name="Liu G."/>
            <person name="Chen Q."/>
            <person name="Chen Z."/>
            <person name="Lan J."/>
            <person name="Che J."/>
            <person name="Ge C."/>
            <person name="Shi H."/>
            <person name="Pan Z."/>
            <person name="Liu X."/>
        </authorList>
    </citation>
    <scope>NUCLEOTIDE SEQUENCE [LARGE SCALE GENOMIC DNA]</scope>
    <source>
        <strain evidence="2">FJAT-22460</strain>
    </source>
</reference>
<protein>
    <submittedName>
        <fullName evidence="1">Uncharacterized protein</fullName>
    </submittedName>
</protein>
<dbReference type="EMBL" id="LIUT01000001">
    <property type="protein sequence ID" value="KOR89218.1"/>
    <property type="molecule type" value="Genomic_DNA"/>
</dbReference>
<gene>
    <name evidence="1" type="ORF">AM231_08645</name>
</gene>
<dbReference type="AlphaFoldDB" id="A0A0M1P408"/>
<dbReference type="PATRIC" id="fig|1705565.3.peg.3678"/>
<comment type="caution">
    <text evidence="1">The sequence shown here is derived from an EMBL/GenBank/DDBJ whole genome shotgun (WGS) entry which is preliminary data.</text>
</comment>